<evidence type="ECO:0000313" key="2">
    <source>
        <dbReference type="Proteomes" id="UP000327392"/>
    </source>
</evidence>
<proteinExistence type="predicted"/>
<dbReference type="Proteomes" id="UP000327392">
    <property type="component" value="Segment"/>
</dbReference>
<sequence length="325" mass="36118">MSKLLRCNRCGQEQEIREVVQEDNPLTRMATAMSAVSELKSWTFLRLTTMGFPLKPPVKSFDLCEDCREVFTEQFMVGAEVAAITQPPGQHKMPHDDILYQDCLLAFDPERGGLICEHDDPERFLWLQRNRAQNVAEGVPEQEAVPTIGDWANAIRDPEHPLRPTLEENRQKLQSRVEQMVEDVATAGVAHAVPQRCSPACAEMHTYVEGCLLQAVVTNVPGQIMPPACGTECDPGAGRHTNKLGTCLNNPDTARAIVVVCPVCKVEGSLAGIVQHMAEHGYQPDYPNAQWVDERGYNLDGRLISQQGEDLTEAYSEQDPVREGE</sequence>
<reference evidence="1 2" key="1">
    <citation type="submission" date="2019-07" db="EMBL/GenBank/DDBJ databases">
        <authorList>
            <person name="Mandava P."/>
            <person name="Ferry J.C."/>
            <person name="Fallon S.M."/>
            <person name="Hajdenberg M."/>
            <person name="Sharma E."/>
            <person name="Shaffer C.D."/>
            <person name="Weston-Hafer K.A."/>
            <person name="Garlena R.A."/>
            <person name="Russell D.A."/>
            <person name="Pope W.H."/>
            <person name="Jacobs-Sera D."/>
            <person name="Hatfull G.F."/>
        </authorList>
    </citation>
    <scope>NUCLEOTIDE SEQUENCE [LARGE SCALE GENOMIC DNA]</scope>
</reference>
<accession>A0A5J6D6W5</accession>
<gene>
    <name evidence="1" type="primary">44</name>
    <name evidence="1" type="ORF">SEA_ZUKO_44</name>
</gene>
<organism evidence="1 2">
    <name type="scientific">Streptomyces phage Zuko</name>
    <dbReference type="NCBI Taxonomy" id="2601695"/>
    <lineage>
        <taxon>Viruses</taxon>
        <taxon>Duplodnaviria</taxon>
        <taxon>Heunggongvirae</taxon>
        <taxon>Uroviricota</taxon>
        <taxon>Caudoviricetes</taxon>
        <taxon>Zukovirus</taxon>
        <taxon>Zukovirus zuko</taxon>
    </lineage>
</organism>
<dbReference type="EMBL" id="MN204493">
    <property type="protein sequence ID" value="QEQ93622.1"/>
    <property type="molecule type" value="Genomic_DNA"/>
</dbReference>
<dbReference type="RefSeq" id="YP_010655535.1">
    <property type="nucleotide sequence ID" value="NC_070829.1"/>
</dbReference>
<keyword evidence="2" id="KW-1185">Reference proteome</keyword>
<dbReference type="GeneID" id="77931398"/>
<protein>
    <submittedName>
        <fullName evidence="1">Uncharacterized protein</fullName>
    </submittedName>
</protein>
<evidence type="ECO:0000313" key="1">
    <source>
        <dbReference type="EMBL" id="QEQ93622.1"/>
    </source>
</evidence>
<name>A0A5J6D6W5_9CAUD</name>
<dbReference type="KEGG" id="vg:77931398"/>